<gene>
    <name evidence="1" type="ORF">C1850_10680</name>
</gene>
<dbReference type="InterPro" id="IPR009057">
    <property type="entry name" value="Homeodomain-like_sf"/>
</dbReference>
<protein>
    <recommendedName>
        <fullName evidence="3">HTH tetR-type domain-containing protein</fullName>
    </recommendedName>
</protein>
<organism evidence="1 2">
    <name type="scientific">Adlercreutzia equolifaciens subsp. celatus</name>
    <dbReference type="NCBI Taxonomy" id="394340"/>
    <lineage>
        <taxon>Bacteria</taxon>
        <taxon>Bacillati</taxon>
        <taxon>Actinomycetota</taxon>
        <taxon>Coriobacteriia</taxon>
        <taxon>Eggerthellales</taxon>
        <taxon>Eggerthellaceae</taxon>
        <taxon>Adlercreutzia</taxon>
    </lineage>
</organism>
<name>A0A369NVC8_9ACTN</name>
<reference evidence="1 2" key="1">
    <citation type="journal article" date="2018" name="Elife">
        <title>Discovery and characterization of a prevalent human gut bacterial enzyme sufficient for the inactivation of a family of plant toxins.</title>
        <authorList>
            <person name="Koppel N."/>
            <person name="Bisanz J.E."/>
            <person name="Pandelia M.E."/>
            <person name="Turnbaugh P.J."/>
            <person name="Balskus E.P."/>
        </authorList>
    </citation>
    <scope>NUCLEOTIDE SEQUENCE [LARGE SCALE GENOMIC DNA]</scope>
    <source>
        <strain evidence="1 2">OB21 GAM 11</strain>
    </source>
</reference>
<evidence type="ECO:0000313" key="1">
    <source>
        <dbReference type="EMBL" id="RDC42005.1"/>
    </source>
</evidence>
<accession>A0A369NVC8</accession>
<dbReference type="Gene3D" id="1.10.357.10">
    <property type="entry name" value="Tetracycline Repressor, domain 2"/>
    <property type="match status" value="1"/>
</dbReference>
<comment type="caution">
    <text evidence="1">The sequence shown here is derived from an EMBL/GenBank/DDBJ whole genome shotgun (WGS) entry which is preliminary data.</text>
</comment>
<evidence type="ECO:0008006" key="3">
    <source>
        <dbReference type="Google" id="ProtNLM"/>
    </source>
</evidence>
<dbReference type="EMBL" id="PPUT01000036">
    <property type="protein sequence ID" value="RDC42005.1"/>
    <property type="molecule type" value="Genomic_DNA"/>
</dbReference>
<dbReference type="SUPFAM" id="SSF46689">
    <property type="entry name" value="Homeodomain-like"/>
    <property type="match status" value="1"/>
</dbReference>
<proteinExistence type="predicted"/>
<dbReference type="Proteomes" id="UP000253805">
    <property type="component" value="Unassembled WGS sequence"/>
</dbReference>
<sequence>MRADWNVMGKASEMTKQSIADCFIELVVAQPDPRRRIDVTTLVKKLEIDRKTFYNHFDNTTDLVIWIFRARLAEKLRDRKFYQAELDYPAEELHDKYTDLPCYARFYGRREGELNQGPFFRTVCGVLNEQSEYYRRIFGFACYIDFSRYVELLFIPLFRTDIQIMLGEGRKLSASTHEFLAEYHATGLWGRVRLYFSYLNQSIPDQNLDPVWNYAHTAIRLTLDAMFEGPEGNATFHAQLAQKRCGRPL</sequence>
<evidence type="ECO:0000313" key="2">
    <source>
        <dbReference type="Proteomes" id="UP000253805"/>
    </source>
</evidence>
<dbReference type="AlphaFoldDB" id="A0A369NVC8"/>